<dbReference type="EnsemblMetazoa" id="AATE018615-RA">
    <property type="protein sequence ID" value="AATE018615-PA.1"/>
    <property type="gene ID" value="AATE018615"/>
</dbReference>
<protein>
    <submittedName>
        <fullName evidence="1">Uncharacterized protein</fullName>
    </submittedName>
</protein>
<dbReference type="AlphaFoldDB" id="A0A182JIA8"/>
<reference evidence="1" key="1">
    <citation type="submission" date="2022-08" db="UniProtKB">
        <authorList>
            <consortium name="EnsemblMetazoa"/>
        </authorList>
    </citation>
    <scope>IDENTIFICATION</scope>
    <source>
        <strain evidence="1">EBRO</strain>
    </source>
</reference>
<name>A0A182JIA8_ANOAO</name>
<evidence type="ECO:0000313" key="1">
    <source>
        <dbReference type="EnsemblMetazoa" id="AATE018615-PA.1"/>
    </source>
</evidence>
<proteinExistence type="predicted"/>
<organism evidence="1">
    <name type="scientific">Anopheles atroparvus</name>
    <name type="common">European mosquito</name>
    <dbReference type="NCBI Taxonomy" id="41427"/>
    <lineage>
        <taxon>Eukaryota</taxon>
        <taxon>Metazoa</taxon>
        <taxon>Ecdysozoa</taxon>
        <taxon>Arthropoda</taxon>
        <taxon>Hexapoda</taxon>
        <taxon>Insecta</taxon>
        <taxon>Pterygota</taxon>
        <taxon>Neoptera</taxon>
        <taxon>Endopterygota</taxon>
        <taxon>Diptera</taxon>
        <taxon>Nematocera</taxon>
        <taxon>Culicoidea</taxon>
        <taxon>Culicidae</taxon>
        <taxon>Anophelinae</taxon>
        <taxon>Anopheles</taxon>
    </lineage>
</organism>
<sequence>MSVLKPTFTRCSSGALAVCPSPLLLLLSAADDEDADGAIHSCSELSSTSAGPPFAPPELPFFAPLGSPGHICLITKWFRCASWSSATARRCRFVFSTNDHSRLLTFDEMVVTRSCEQLSSTPSTFSRITLSGLGACTQRSSSCSVLSPGIDLLLPPPLLLLLLLAEIDLSSPPPAAVTFASLPPLFSTAFFVSICSYSSFSDESEETVDEVGLEVTSSLAPATSTEPLALPPPVLLMAALITSASANFCCLNKECMSRLRTFDSVLAVPPPTDGAEAFPFTVAAVVADTAFDDEQDELVDDEEEDGVGLGDSVEEDPLLLPLVPLLPSPRLSNLSNRWQSCVTWSYCCSSRQHSVRPYRQAITCSFECRRPEPDSGSFAEASTIVSLLPQSIPEVFIGLRFGHCFYSILTAARTAAAGTPELKRLAPIRACEKGETVGLPSLPQQLRRRRRRRRVEPADGNGLTVATGRHWAFIRSAPHRTVPCSDPDHPSTHELDVRQKQLRRVDVLLLTFAHLDPLESAFFLLSFFPVRTLLTTSPRQ</sequence>
<dbReference type="VEuPathDB" id="VectorBase:AATE018615"/>
<accession>A0A182JIA8</accession>